<name>I4HWM8_MICAE</name>
<comment type="caution">
    <text evidence="1">The sequence shown here is derived from an EMBL/GenBank/DDBJ whole genome shotgun (WGS) entry which is preliminary data.</text>
</comment>
<reference evidence="1 2" key="1">
    <citation type="submission" date="2012-04" db="EMBL/GenBank/DDBJ databases">
        <authorList>
            <person name="Genoscope - CEA"/>
        </authorList>
    </citation>
    <scope>NUCLEOTIDE SEQUENCE [LARGE SCALE GENOMIC DNA]</scope>
    <source>
        <strain evidence="1 2">9809</strain>
    </source>
</reference>
<sequence>MIAMYIEKVPNRNSPPAVLLRESYREGDQVKKRTLANLSTLPDDIIDNLKLALKGATLSVNEGIPNHFEVIRSLPLC</sequence>
<dbReference type="EMBL" id="CAIO01000330">
    <property type="protein sequence ID" value="CCI26452.1"/>
    <property type="molecule type" value="Genomic_DNA"/>
</dbReference>
<dbReference type="AlphaFoldDB" id="I4HWM8"/>
<gene>
    <name evidence="1" type="ORF">MICAH_3960008</name>
</gene>
<dbReference type="HOGENOM" id="CLU_2753329_0_0_3"/>
<protein>
    <submittedName>
        <fullName evidence="1">Uncharacterized protein</fullName>
    </submittedName>
</protein>
<evidence type="ECO:0000313" key="1">
    <source>
        <dbReference type="EMBL" id="CCI26452.1"/>
    </source>
</evidence>
<evidence type="ECO:0000313" key="2">
    <source>
        <dbReference type="Proteomes" id="UP000004775"/>
    </source>
</evidence>
<dbReference type="Proteomes" id="UP000004775">
    <property type="component" value="Unassembled WGS sequence"/>
</dbReference>
<proteinExistence type="predicted"/>
<accession>I4HWM8</accession>
<organism evidence="1 2">
    <name type="scientific">Microcystis aeruginosa PCC 9809</name>
    <dbReference type="NCBI Taxonomy" id="1160285"/>
    <lineage>
        <taxon>Bacteria</taxon>
        <taxon>Bacillati</taxon>
        <taxon>Cyanobacteriota</taxon>
        <taxon>Cyanophyceae</taxon>
        <taxon>Oscillatoriophycideae</taxon>
        <taxon>Chroococcales</taxon>
        <taxon>Microcystaceae</taxon>
        <taxon>Microcystis</taxon>
    </lineage>
</organism>